<accession>A0A930YQ23</accession>
<name>A0A930YQ23_9ACTN</name>
<keyword evidence="2" id="KW-1185">Reference proteome</keyword>
<evidence type="ECO:0000313" key="1">
    <source>
        <dbReference type="EMBL" id="MBF4768315.1"/>
    </source>
</evidence>
<dbReference type="AlphaFoldDB" id="A0A930YQ23"/>
<protein>
    <submittedName>
        <fullName evidence="1">Uncharacterized protein</fullName>
    </submittedName>
</protein>
<dbReference type="Proteomes" id="UP000660668">
    <property type="component" value="Unassembled WGS sequence"/>
</dbReference>
<organism evidence="1 2">
    <name type="scientific">Nocardioides agariphilus</name>
    <dbReference type="NCBI Taxonomy" id="433664"/>
    <lineage>
        <taxon>Bacteria</taxon>
        <taxon>Bacillati</taxon>
        <taxon>Actinomycetota</taxon>
        <taxon>Actinomycetes</taxon>
        <taxon>Propionibacteriales</taxon>
        <taxon>Nocardioidaceae</taxon>
        <taxon>Nocardioides</taxon>
    </lineage>
</organism>
<proteinExistence type="predicted"/>
<dbReference type="EMBL" id="JADKPO010000013">
    <property type="protein sequence ID" value="MBF4768315.1"/>
    <property type="molecule type" value="Genomic_DNA"/>
</dbReference>
<sequence length="217" mass="22668">MTASVLSGCGQAKPGVAVEVGDQTLTASAIDELAVSYCKGLQPQLKANGAVFPMSYVRSYVVRNLTVKAAAEQLADDYSVTLPASYGESVRSLRDQIAASFPKNRVDDVVEVESVGAYVQAVELEVGDILLAAEGKTGADDAAKQARGQDALTQWLSEHPADVNPRYGIAVGNADLQAPQFVDTNTSFALSPNAVKGDATDPDQAYAATLPSSQRCG</sequence>
<evidence type="ECO:0000313" key="2">
    <source>
        <dbReference type="Proteomes" id="UP000660668"/>
    </source>
</evidence>
<comment type="caution">
    <text evidence="1">The sequence shown here is derived from an EMBL/GenBank/DDBJ whole genome shotgun (WGS) entry which is preliminary data.</text>
</comment>
<gene>
    <name evidence="1" type="ORF">ISU10_11100</name>
</gene>
<reference evidence="1" key="1">
    <citation type="submission" date="2020-11" db="EMBL/GenBank/DDBJ databases">
        <title>Nocardioides cynanchi sp. nov., isolated from soil of rhizosphere of Cynanchum wilfordii.</title>
        <authorList>
            <person name="Lee J.-S."/>
            <person name="Suh M.K."/>
            <person name="Kim J.-S."/>
        </authorList>
    </citation>
    <scope>NUCLEOTIDE SEQUENCE</scope>
    <source>
        <strain evidence="1">KCTC 19276</strain>
    </source>
</reference>
<dbReference type="RefSeq" id="WP_194696471.1">
    <property type="nucleotide sequence ID" value="NZ_JADKPO010000013.1"/>
</dbReference>